<feature type="compositionally biased region" description="Basic and acidic residues" evidence="1">
    <location>
        <begin position="41"/>
        <end position="56"/>
    </location>
</feature>
<reference evidence="3 4" key="1">
    <citation type="submission" date="2016-04" db="EMBL/GenBank/DDBJ databases">
        <title>A degradative enzymes factory behind the ericoid mycorrhizal symbiosis.</title>
        <authorList>
            <consortium name="DOE Joint Genome Institute"/>
            <person name="Martino E."/>
            <person name="Morin E."/>
            <person name="Grelet G."/>
            <person name="Kuo A."/>
            <person name="Kohler A."/>
            <person name="Daghino S."/>
            <person name="Barry K."/>
            <person name="Choi C."/>
            <person name="Cichocki N."/>
            <person name="Clum A."/>
            <person name="Copeland A."/>
            <person name="Hainaut M."/>
            <person name="Haridas S."/>
            <person name="Labutti K."/>
            <person name="Lindquist E."/>
            <person name="Lipzen A."/>
            <person name="Khouja H.-R."/>
            <person name="Murat C."/>
            <person name="Ohm R."/>
            <person name="Olson A."/>
            <person name="Spatafora J."/>
            <person name="Veneault-Fourrey C."/>
            <person name="Henrissat B."/>
            <person name="Grigoriev I."/>
            <person name="Martin F."/>
            <person name="Perotto S."/>
        </authorList>
    </citation>
    <scope>NUCLEOTIDE SEQUENCE [LARGE SCALE GENOMIC DNA]</scope>
    <source>
        <strain evidence="3 4">F</strain>
    </source>
</reference>
<keyword evidence="2" id="KW-1133">Transmembrane helix</keyword>
<dbReference type="EMBL" id="KZ613952">
    <property type="protein sequence ID" value="PMD35685.1"/>
    <property type="molecule type" value="Genomic_DNA"/>
</dbReference>
<dbReference type="Proteomes" id="UP000235786">
    <property type="component" value="Unassembled WGS sequence"/>
</dbReference>
<organism evidence="3 4">
    <name type="scientific">Hyaloscypha variabilis (strain UAMH 11265 / GT02V1 / F)</name>
    <name type="common">Meliniomyces variabilis</name>
    <dbReference type="NCBI Taxonomy" id="1149755"/>
    <lineage>
        <taxon>Eukaryota</taxon>
        <taxon>Fungi</taxon>
        <taxon>Dikarya</taxon>
        <taxon>Ascomycota</taxon>
        <taxon>Pezizomycotina</taxon>
        <taxon>Leotiomycetes</taxon>
        <taxon>Helotiales</taxon>
        <taxon>Hyaloscyphaceae</taxon>
        <taxon>Hyaloscypha</taxon>
        <taxon>Hyaloscypha variabilis</taxon>
    </lineage>
</organism>
<feature type="transmembrane region" description="Helical" evidence="2">
    <location>
        <begin position="71"/>
        <end position="92"/>
    </location>
</feature>
<dbReference type="OrthoDB" id="529273at2759"/>
<gene>
    <name evidence="3" type="ORF">L207DRAFT_638017</name>
</gene>
<evidence type="ECO:0000313" key="3">
    <source>
        <dbReference type="EMBL" id="PMD35685.1"/>
    </source>
</evidence>
<feature type="compositionally biased region" description="Basic and acidic residues" evidence="1">
    <location>
        <begin position="1"/>
        <end position="18"/>
    </location>
</feature>
<keyword evidence="4" id="KW-1185">Reference proteome</keyword>
<sequence length="610" mass="66238">MIRSRDTREPFRNYDRSGSHTSAENLIPLSLSRTKSPSPSMEKKLQQPTREDHSTPEESPELVGLLGKFRVFMPLIPTTIISSLLLAGNAYSWTVPVTDYETIVDNRGSVQLLVQVIASGLGLLHITVVGLLVNYSSRLKLAKAPTSLDTLQLWSNVLSRQLNWSLPLHFLILLLGFLGFCTVPAALWAAAITPVSVSAFESGTISIASYSNLSFLQARYTDRTGLPSVSTEKGMFTYNPGEAYLGSLLYSASSATTIDGSIRQHAKFDYSRFTYHGRSFGVGASVGLMDDEFTQNSLATQYDAAYILNDVGWEAPDGTHVYVASGYLPNSGERQEWARYPGFNMDAIVAIGVSSTTDAVGHILGIAAGNEYASLNNTQCSINYSLALYNVTVDLINRNITVSVADVDGSNPQYNIEPVGNLTFLTTWQFQMMASDQTSLYSSLIGNSINASISNCMVSCYPESGPTGFALRGLENSITAMTDDILVSYASAQLMVANDSTQAPVTITIKALQFGEREYIILVVVLNTLLILLAIEEAIRTHGWENLASFDYMNPRNLLVGSSRGGSELAEIVDAVRSTDEDCLARDRGVGKLKIVQKGTSLTLASETLT</sequence>
<feature type="region of interest" description="Disordered" evidence="1">
    <location>
        <begin position="1"/>
        <end position="59"/>
    </location>
</feature>
<evidence type="ECO:0000256" key="1">
    <source>
        <dbReference type="SAM" id="MobiDB-lite"/>
    </source>
</evidence>
<keyword evidence="2" id="KW-0812">Transmembrane</keyword>
<protein>
    <submittedName>
        <fullName evidence="3">Uncharacterized protein</fullName>
    </submittedName>
</protein>
<proteinExistence type="predicted"/>
<feature type="transmembrane region" description="Helical" evidence="2">
    <location>
        <begin position="112"/>
        <end position="133"/>
    </location>
</feature>
<name>A0A2J6RB01_HYAVF</name>
<evidence type="ECO:0000256" key="2">
    <source>
        <dbReference type="SAM" id="Phobius"/>
    </source>
</evidence>
<dbReference type="AlphaFoldDB" id="A0A2J6RB01"/>
<feature type="transmembrane region" description="Helical" evidence="2">
    <location>
        <begin position="168"/>
        <end position="191"/>
    </location>
</feature>
<keyword evidence="2" id="KW-0472">Membrane</keyword>
<dbReference type="STRING" id="1149755.A0A2J6RB01"/>
<accession>A0A2J6RB01</accession>
<evidence type="ECO:0000313" key="4">
    <source>
        <dbReference type="Proteomes" id="UP000235786"/>
    </source>
</evidence>